<accession>A0A2A8HCM7</accession>
<dbReference type="EMBL" id="NUBY01000097">
    <property type="protein sequence ID" value="PEQ03364.1"/>
    <property type="molecule type" value="Genomic_DNA"/>
</dbReference>
<name>A0A2A8HCM7_9BACI</name>
<dbReference type="AlphaFoldDB" id="A0A2A8HCM7"/>
<dbReference type="RefSeq" id="WP_098226909.1">
    <property type="nucleotide sequence ID" value="NZ_NUBY01000097.1"/>
</dbReference>
<gene>
    <name evidence="1" type="ORF">CN585_18370</name>
</gene>
<protein>
    <submittedName>
        <fullName evidence="1">Uncharacterized protein</fullName>
    </submittedName>
</protein>
<evidence type="ECO:0000313" key="1">
    <source>
        <dbReference type="EMBL" id="PEQ03364.1"/>
    </source>
</evidence>
<evidence type="ECO:0000313" key="2">
    <source>
        <dbReference type="Proteomes" id="UP000220841"/>
    </source>
</evidence>
<reference evidence="1 2" key="1">
    <citation type="submission" date="2017-09" db="EMBL/GenBank/DDBJ databases">
        <title>Large-scale bioinformatics analysis of Bacillus genomes uncovers conserved roles of natural products in bacterial physiology.</title>
        <authorList>
            <consortium name="Agbiome Team Llc"/>
            <person name="Bleich R.M."/>
            <person name="Grubbs K.J."/>
            <person name="Santa Maria K.C."/>
            <person name="Allen S.E."/>
            <person name="Farag S."/>
            <person name="Shank E.A."/>
            <person name="Bowers A."/>
        </authorList>
    </citation>
    <scope>NUCLEOTIDE SEQUENCE [LARGE SCALE GENOMIC DNA]</scope>
    <source>
        <strain evidence="1 2">AFS021349</strain>
    </source>
</reference>
<comment type="caution">
    <text evidence="1">The sequence shown here is derived from an EMBL/GenBank/DDBJ whole genome shotgun (WGS) entry which is preliminary data.</text>
</comment>
<sequence length="723" mass="84068">MFFNQKVTFIYADINNKLVSFNYNNDLAYIRSYLSNSGIVTSQYTEERPADIETISDDIAFSSGDYIIFYIDTYRKLKLSQGICRKLTSNEFFDSKCIFLFDNEMLKEKNSLSELIDNQFVISGLDLLVNYLNGNTEQNKNNQYIYMNDLIPIDKIYTVGFQINEYSSFDVIEEEFFYVKEKIGNIKSLIPLVIKSCNNFEQLSQFLVRQSEVQFHLILSEECITDEVLSNIQIKELTLIVGNSVSIDKILRISKQKIKLNFVFCLDSEQALLECLQSVKKMLTMGITLENICFQDKKKIIINEMSLKLIDEIKKESRIGSLNDPLYNGVLMFYSGMYTSNILDGAVKHIQVNHQLEEEDFRKLSRLVSLNSALISSSTSKAGEDKHQYFLEDEEIQLEDSFYADSLKLANKMDVFSHHHTQKNNKIQLDNYAIQDLYFEAYSKDNKKNATILNLNTKNDLECFLEDVKYFEQTGGFRHRYQINSKLLDSCRWLGMGGCSVSNVPRLILNQDKSISPCFNCNKSIGTLNEELFELKENSQMIIEEEKLKRGCATCEIKDVCSKCTFLPDYMSSEQYCTIRKKQPILEKYIQSSQVLNFIFNYSNYLNSNSVEINDIKLSNAYTSQLFKEKRMELDNISINSDIHLLRFKDEFILFDLAKVKLSRINRVLAYILEAFYKGYDGNRLIEIIQRDFSISLEKAREIYEQSNEMYENLGIILKKEVV</sequence>
<proteinExistence type="predicted"/>
<organism evidence="1 2">
    <name type="scientific">Bacillus toyonensis</name>
    <dbReference type="NCBI Taxonomy" id="155322"/>
    <lineage>
        <taxon>Bacteria</taxon>
        <taxon>Bacillati</taxon>
        <taxon>Bacillota</taxon>
        <taxon>Bacilli</taxon>
        <taxon>Bacillales</taxon>
        <taxon>Bacillaceae</taxon>
        <taxon>Bacillus</taxon>
        <taxon>Bacillus cereus group</taxon>
    </lineage>
</organism>
<dbReference type="Proteomes" id="UP000220841">
    <property type="component" value="Unassembled WGS sequence"/>
</dbReference>